<organism evidence="4 5">
    <name type="scientific">Streptomyces pini</name>
    <dbReference type="NCBI Taxonomy" id="1520580"/>
    <lineage>
        <taxon>Bacteria</taxon>
        <taxon>Bacillati</taxon>
        <taxon>Actinomycetota</taxon>
        <taxon>Actinomycetes</taxon>
        <taxon>Kitasatosporales</taxon>
        <taxon>Streptomycetaceae</taxon>
        <taxon>Streptomyces</taxon>
    </lineage>
</organism>
<dbReference type="InterPro" id="IPR012223">
    <property type="entry name" value="TEII"/>
</dbReference>
<dbReference type="PANTHER" id="PTHR11487:SF0">
    <property type="entry name" value="S-ACYL FATTY ACID SYNTHASE THIOESTERASE, MEDIUM CHAIN"/>
    <property type="match status" value="1"/>
</dbReference>
<protein>
    <submittedName>
        <fullName evidence="4">Surfactin synthase thioesterase subunit</fullName>
    </submittedName>
</protein>
<dbReference type="InterPro" id="IPR029058">
    <property type="entry name" value="AB_hydrolase_fold"/>
</dbReference>
<dbReference type="PANTHER" id="PTHR11487">
    <property type="entry name" value="THIOESTERASE"/>
    <property type="match status" value="1"/>
</dbReference>
<dbReference type="Proteomes" id="UP000198928">
    <property type="component" value="Unassembled WGS sequence"/>
</dbReference>
<proteinExistence type="inferred from homology"/>
<dbReference type="EMBL" id="FOSG01000017">
    <property type="protein sequence ID" value="SFL32818.1"/>
    <property type="molecule type" value="Genomic_DNA"/>
</dbReference>
<name>A0A1I4GS02_9ACTN</name>
<dbReference type="InterPro" id="IPR001031">
    <property type="entry name" value="Thioesterase"/>
</dbReference>
<evidence type="ECO:0000256" key="2">
    <source>
        <dbReference type="SAM" id="MobiDB-lite"/>
    </source>
</evidence>
<dbReference type="GO" id="GO:0008610">
    <property type="term" value="P:lipid biosynthetic process"/>
    <property type="evidence" value="ECO:0007669"/>
    <property type="project" value="TreeGrafter"/>
</dbReference>
<feature type="compositionally biased region" description="Low complexity" evidence="2">
    <location>
        <begin position="9"/>
        <end position="24"/>
    </location>
</feature>
<accession>A0A1I4GS02</accession>
<dbReference type="SUPFAM" id="SSF53474">
    <property type="entry name" value="alpha/beta-Hydrolases"/>
    <property type="match status" value="1"/>
</dbReference>
<evidence type="ECO:0000313" key="5">
    <source>
        <dbReference type="Proteomes" id="UP000198928"/>
    </source>
</evidence>
<comment type="similarity">
    <text evidence="1">Belongs to the thioesterase family.</text>
</comment>
<dbReference type="AlphaFoldDB" id="A0A1I4GS02"/>
<feature type="region of interest" description="Disordered" evidence="2">
    <location>
        <begin position="1"/>
        <end position="33"/>
    </location>
</feature>
<sequence length="279" mass="30259">MTGTSRTVPAAESAAPAVPTAPAADDGVGPPRPARWLLRRPDADAEARIFCFPYSGVGASMFSRWPRRIGRAETCPIQLPARENRIRERHFGTFGRLAENLIEPLLPHLDRPFVFFGHCAGVLPAFETARQLAARGLPTPDRLVVSAQVPPHECPHDRFLGLSDEELTDELSQQVIARGGTPHPLLMKLTLDVLHQDLDATALYTTDGPTPLPSGITVLRWSDDPEVPPGRLDGWSAYSDDVEFAVLGGGHYEFLSAPADLMSLLERVTAPAKGGSDHV</sequence>
<evidence type="ECO:0000259" key="3">
    <source>
        <dbReference type="Pfam" id="PF00975"/>
    </source>
</evidence>
<evidence type="ECO:0000313" key="4">
    <source>
        <dbReference type="EMBL" id="SFL32818.1"/>
    </source>
</evidence>
<reference evidence="5" key="1">
    <citation type="submission" date="2016-10" db="EMBL/GenBank/DDBJ databases">
        <authorList>
            <person name="Varghese N."/>
            <person name="Submissions S."/>
        </authorList>
    </citation>
    <scope>NUCLEOTIDE SEQUENCE [LARGE SCALE GENOMIC DNA]</scope>
    <source>
        <strain evidence="5">PL19</strain>
    </source>
</reference>
<dbReference type="OrthoDB" id="8480037at2"/>
<evidence type="ECO:0000256" key="1">
    <source>
        <dbReference type="ARBA" id="ARBA00007169"/>
    </source>
</evidence>
<dbReference type="Gene3D" id="3.40.50.1820">
    <property type="entry name" value="alpha/beta hydrolase"/>
    <property type="match status" value="1"/>
</dbReference>
<gene>
    <name evidence="4" type="ORF">SAMN05192584_1176</name>
</gene>
<keyword evidence="5" id="KW-1185">Reference proteome</keyword>
<dbReference type="Pfam" id="PF00975">
    <property type="entry name" value="Thioesterase"/>
    <property type="match status" value="1"/>
</dbReference>
<feature type="domain" description="Thioesterase" evidence="3">
    <location>
        <begin position="48"/>
        <end position="261"/>
    </location>
</feature>